<evidence type="ECO:0000313" key="2">
    <source>
        <dbReference type="EMBL" id="SDF11368.1"/>
    </source>
</evidence>
<protein>
    <recommendedName>
        <fullName evidence="1">Ancillary SecYEG translocon subunit/Cell division coordinator CpoB TPR domain-containing protein</fullName>
    </recommendedName>
</protein>
<gene>
    <name evidence="2" type="ORF">SAMN05216557_102227</name>
</gene>
<evidence type="ECO:0000259" key="1">
    <source>
        <dbReference type="Pfam" id="PF09976"/>
    </source>
</evidence>
<proteinExistence type="predicted"/>
<sequence>MREVDDELRRDQMTSFWTRWGLWVIGAIVIGLALFGAYLFWQHRQREAAGAEGEQLQAAYDALAAADVKGASVKLAPLATSDRDGYRVLAQFTQADILLQKDNLKGAAAKFAAVAADTSLAQPFRDLALIRQTAAEYDTLKPQVVVERLRAVAVPGNPYFGSAGEMVAVAQLRMNRRDQAGRLFGQIAQDKDVPDTLRQRAVQMAGVLGVDAVTRNEDTKTQ</sequence>
<keyword evidence="3" id="KW-1185">Reference proteome</keyword>
<accession>A0A1G7IFK1</accession>
<dbReference type="Proteomes" id="UP000323502">
    <property type="component" value="Unassembled WGS sequence"/>
</dbReference>
<name>A0A1G7IFK1_9SPHN</name>
<organism evidence="2 3">
    <name type="scientific">Sphingomonas carotinifaciens</name>
    <dbReference type="NCBI Taxonomy" id="1166323"/>
    <lineage>
        <taxon>Bacteria</taxon>
        <taxon>Pseudomonadati</taxon>
        <taxon>Pseudomonadota</taxon>
        <taxon>Alphaproteobacteria</taxon>
        <taxon>Sphingomonadales</taxon>
        <taxon>Sphingomonadaceae</taxon>
        <taxon>Sphingomonas</taxon>
    </lineage>
</organism>
<evidence type="ECO:0000313" key="3">
    <source>
        <dbReference type="Proteomes" id="UP000323502"/>
    </source>
</evidence>
<reference evidence="2 3" key="1">
    <citation type="submission" date="2016-10" db="EMBL/GenBank/DDBJ databases">
        <authorList>
            <person name="Varghese N."/>
            <person name="Submissions S."/>
        </authorList>
    </citation>
    <scope>NUCLEOTIDE SEQUENCE [LARGE SCALE GENOMIC DNA]</scope>
    <source>
        <strain evidence="2 3">S7-754</strain>
    </source>
</reference>
<dbReference type="EMBL" id="FNBI01000002">
    <property type="protein sequence ID" value="SDF11368.1"/>
    <property type="molecule type" value="Genomic_DNA"/>
</dbReference>
<feature type="domain" description="Ancillary SecYEG translocon subunit/Cell division coordinator CpoB TPR" evidence="1">
    <location>
        <begin position="15"/>
        <end position="131"/>
    </location>
</feature>
<dbReference type="InterPro" id="IPR018704">
    <property type="entry name" value="SecYEG/CpoB_TPR"/>
</dbReference>
<dbReference type="Pfam" id="PF09976">
    <property type="entry name" value="TPR_21"/>
    <property type="match status" value="1"/>
</dbReference>
<dbReference type="AlphaFoldDB" id="A0A1G7IFK1"/>